<evidence type="ECO:0000256" key="3">
    <source>
        <dbReference type="ARBA" id="ARBA00007931"/>
    </source>
</evidence>
<keyword evidence="9 10" id="KW-0472">Membrane</keyword>
<evidence type="ECO:0000256" key="9">
    <source>
        <dbReference type="ARBA" id="ARBA00023136"/>
    </source>
</evidence>
<sequence length="166" mass="18178">PALVYGVMHAKLVAGLANPAHAELIYGTPLLLRLLEAAFHRGSSPDALLLPPIGRAAWVALFVTSLNLVPVAQLDGGHILRSLNVRAHRFLSLALPVGLIALGWLHFWEGWYIWGVLLLVMRFLRIPPVYDPAPLDGKRRFVALLALAVFLLCFMPSPISIPRSSP</sequence>
<evidence type="ECO:0000256" key="2">
    <source>
        <dbReference type="ARBA" id="ARBA00004141"/>
    </source>
</evidence>
<evidence type="ECO:0000256" key="10">
    <source>
        <dbReference type="SAM" id="Phobius"/>
    </source>
</evidence>
<dbReference type="Pfam" id="PF02163">
    <property type="entry name" value="Peptidase_M50"/>
    <property type="match status" value="1"/>
</dbReference>
<feature type="transmembrane region" description="Helical" evidence="10">
    <location>
        <begin position="142"/>
        <end position="161"/>
    </location>
</feature>
<dbReference type="Proteomes" id="UP000567293">
    <property type="component" value="Unassembled WGS sequence"/>
</dbReference>
<evidence type="ECO:0000259" key="11">
    <source>
        <dbReference type="Pfam" id="PF02163"/>
    </source>
</evidence>
<dbReference type="InterPro" id="IPR008915">
    <property type="entry name" value="Peptidase_M50"/>
</dbReference>
<feature type="domain" description="Peptidase M50" evidence="11">
    <location>
        <begin position="42"/>
        <end position="85"/>
    </location>
</feature>
<dbReference type="GO" id="GO:0006508">
    <property type="term" value="P:proteolysis"/>
    <property type="evidence" value="ECO:0007669"/>
    <property type="project" value="UniProtKB-KW"/>
</dbReference>
<feature type="non-terminal residue" evidence="12">
    <location>
        <position position="1"/>
    </location>
</feature>
<keyword evidence="5 10" id="KW-0812">Transmembrane</keyword>
<evidence type="ECO:0000256" key="6">
    <source>
        <dbReference type="ARBA" id="ARBA00022801"/>
    </source>
</evidence>
<organism evidence="12 13">
    <name type="scientific">Candidatus Acidiferrum panamense</name>
    <dbReference type="NCBI Taxonomy" id="2741543"/>
    <lineage>
        <taxon>Bacteria</taxon>
        <taxon>Pseudomonadati</taxon>
        <taxon>Acidobacteriota</taxon>
        <taxon>Terriglobia</taxon>
        <taxon>Candidatus Acidiferrales</taxon>
        <taxon>Candidatus Acidiferrum</taxon>
    </lineage>
</organism>
<evidence type="ECO:0000256" key="4">
    <source>
        <dbReference type="ARBA" id="ARBA00022670"/>
    </source>
</evidence>
<keyword evidence="7" id="KW-0809">Transit peptide</keyword>
<dbReference type="InterPro" id="IPR044838">
    <property type="entry name" value="EGY1-like"/>
</dbReference>
<dbReference type="PANTHER" id="PTHR31412:SF0">
    <property type="entry name" value="ZINC METALLOPROTEASE EGY1, CHLOROPLASTIC-RELATED"/>
    <property type="match status" value="1"/>
</dbReference>
<evidence type="ECO:0000256" key="5">
    <source>
        <dbReference type="ARBA" id="ARBA00022692"/>
    </source>
</evidence>
<keyword evidence="4 12" id="KW-0645">Protease</keyword>
<dbReference type="GO" id="GO:0008233">
    <property type="term" value="F:peptidase activity"/>
    <property type="evidence" value="ECO:0007669"/>
    <property type="project" value="UniProtKB-KW"/>
</dbReference>
<keyword evidence="8 10" id="KW-1133">Transmembrane helix</keyword>
<evidence type="ECO:0000313" key="13">
    <source>
        <dbReference type="Proteomes" id="UP000567293"/>
    </source>
</evidence>
<keyword evidence="6" id="KW-0378">Hydrolase</keyword>
<comment type="similarity">
    <text evidence="3">Belongs to the peptidase M50B family.</text>
</comment>
<name>A0A7V8NY62_9BACT</name>
<reference evidence="12" key="1">
    <citation type="submission" date="2020-06" db="EMBL/GenBank/DDBJ databases">
        <title>Legume-microbial interactions unlock mineral nutrients during tropical forest succession.</title>
        <authorList>
            <person name="Epihov D.Z."/>
        </authorList>
    </citation>
    <scope>NUCLEOTIDE SEQUENCE [LARGE SCALE GENOMIC DNA]</scope>
    <source>
        <strain evidence="12">Pan2503</strain>
    </source>
</reference>
<dbReference type="EMBL" id="JACDQQ010002931">
    <property type="protein sequence ID" value="MBA0089320.1"/>
    <property type="molecule type" value="Genomic_DNA"/>
</dbReference>
<accession>A0A7V8NY62</accession>
<dbReference type="GO" id="GO:0016020">
    <property type="term" value="C:membrane"/>
    <property type="evidence" value="ECO:0007669"/>
    <property type="project" value="UniProtKB-SubCell"/>
</dbReference>
<comment type="subcellular location">
    <subcellularLocation>
        <location evidence="2">Membrane</location>
        <topology evidence="2">Multi-pass membrane protein</topology>
    </subcellularLocation>
</comment>
<proteinExistence type="inferred from homology"/>
<evidence type="ECO:0000256" key="7">
    <source>
        <dbReference type="ARBA" id="ARBA00022946"/>
    </source>
</evidence>
<protein>
    <submittedName>
        <fullName evidence="12">Site-2 protease family protein</fullName>
    </submittedName>
</protein>
<dbReference type="PANTHER" id="PTHR31412">
    <property type="entry name" value="ZINC METALLOPROTEASE EGY1"/>
    <property type="match status" value="1"/>
</dbReference>
<gene>
    <name evidence="12" type="ORF">HRJ53_30380</name>
</gene>
<evidence type="ECO:0000256" key="1">
    <source>
        <dbReference type="ARBA" id="ARBA00001947"/>
    </source>
</evidence>
<evidence type="ECO:0000313" key="12">
    <source>
        <dbReference type="EMBL" id="MBA0089320.1"/>
    </source>
</evidence>
<evidence type="ECO:0000256" key="8">
    <source>
        <dbReference type="ARBA" id="ARBA00022989"/>
    </source>
</evidence>
<keyword evidence="13" id="KW-1185">Reference proteome</keyword>
<comment type="cofactor">
    <cofactor evidence="1">
        <name>Zn(2+)</name>
        <dbReference type="ChEBI" id="CHEBI:29105"/>
    </cofactor>
</comment>
<dbReference type="AlphaFoldDB" id="A0A7V8NY62"/>
<comment type="caution">
    <text evidence="12">The sequence shown here is derived from an EMBL/GenBank/DDBJ whole genome shotgun (WGS) entry which is preliminary data.</text>
</comment>